<dbReference type="InterPro" id="IPR036188">
    <property type="entry name" value="FAD/NAD-bd_sf"/>
</dbReference>
<reference evidence="9 10" key="1">
    <citation type="submission" date="2024-04" db="EMBL/GenBank/DDBJ databases">
        <title>Novel species of the genus Ideonella isolated from streams.</title>
        <authorList>
            <person name="Lu H."/>
        </authorList>
    </citation>
    <scope>NUCLEOTIDE SEQUENCE [LARGE SCALE GENOMIC DNA]</scope>
    <source>
        <strain evidence="9 10">DXS29W</strain>
    </source>
</reference>
<dbReference type="EC" id="1.-.-.-" evidence="9"/>
<dbReference type="Pfam" id="PF01266">
    <property type="entry name" value="DAO"/>
    <property type="match status" value="1"/>
</dbReference>
<evidence type="ECO:0000256" key="1">
    <source>
        <dbReference type="ARBA" id="ARBA00001974"/>
    </source>
</evidence>
<dbReference type="Gene3D" id="1.10.8.870">
    <property type="entry name" value="Alpha-glycerophosphate oxidase, cap domain"/>
    <property type="match status" value="1"/>
</dbReference>
<evidence type="ECO:0000256" key="6">
    <source>
        <dbReference type="ARBA" id="ARBA00023002"/>
    </source>
</evidence>
<keyword evidence="3" id="KW-0285">Flavoprotein</keyword>
<dbReference type="PANTHER" id="PTHR11985:SF35">
    <property type="entry name" value="ANAEROBIC GLYCEROL-3-PHOSPHATE DEHYDROGENASE SUBUNIT A"/>
    <property type="match status" value="1"/>
</dbReference>
<dbReference type="Gene3D" id="3.50.50.60">
    <property type="entry name" value="FAD/NAD(P)-binding domain"/>
    <property type="match status" value="1"/>
</dbReference>
<evidence type="ECO:0000313" key="10">
    <source>
        <dbReference type="Proteomes" id="UP001371218"/>
    </source>
</evidence>
<feature type="domain" description="FAD dependent oxidoreductase" evidence="7">
    <location>
        <begin position="17"/>
        <end position="368"/>
    </location>
</feature>
<proteinExistence type="inferred from homology"/>
<evidence type="ECO:0000313" key="9">
    <source>
        <dbReference type="EMBL" id="MEK8030603.1"/>
    </source>
</evidence>
<dbReference type="EMBL" id="JBBUTG010000003">
    <property type="protein sequence ID" value="MEK8030603.1"/>
    <property type="molecule type" value="Genomic_DNA"/>
</dbReference>
<comment type="cofactor">
    <cofactor evidence="1">
        <name>FAD</name>
        <dbReference type="ChEBI" id="CHEBI:57692"/>
    </cofactor>
</comment>
<comment type="similarity">
    <text evidence="2">Belongs to the FAD-dependent glycerol-3-phosphate dehydrogenase family.</text>
</comment>
<comment type="caution">
    <text evidence="9">The sequence shown here is derived from an EMBL/GenBank/DDBJ whole genome shotgun (WGS) entry which is preliminary data.</text>
</comment>
<dbReference type="Proteomes" id="UP001371218">
    <property type="component" value="Unassembled WGS sequence"/>
</dbReference>
<dbReference type="InterPro" id="IPR031656">
    <property type="entry name" value="DAO_C"/>
</dbReference>
<evidence type="ECO:0000259" key="7">
    <source>
        <dbReference type="Pfam" id="PF01266"/>
    </source>
</evidence>
<dbReference type="SUPFAM" id="SSF54373">
    <property type="entry name" value="FAD-linked reductases, C-terminal domain"/>
    <property type="match status" value="1"/>
</dbReference>
<evidence type="ECO:0000256" key="2">
    <source>
        <dbReference type="ARBA" id="ARBA00007330"/>
    </source>
</evidence>
<dbReference type="InterPro" id="IPR006076">
    <property type="entry name" value="FAD-dep_OxRdtase"/>
</dbReference>
<evidence type="ECO:0000259" key="8">
    <source>
        <dbReference type="Pfam" id="PF16901"/>
    </source>
</evidence>
<keyword evidence="6 9" id="KW-0560">Oxidoreductase</keyword>
<evidence type="ECO:0000256" key="3">
    <source>
        <dbReference type="ARBA" id="ARBA00022630"/>
    </source>
</evidence>
<dbReference type="Gene3D" id="3.30.9.10">
    <property type="entry name" value="D-Amino Acid Oxidase, subunit A, domain 2"/>
    <property type="match status" value="1"/>
</dbReference>
<evidence type="ECO:0000256" key="5">
    <source>
        <dbReference type="ARBA" id="ARBA00022827"/>
    </source>
</evidence>
<feature type="domain" description="Alpha-glycerophosphate oxidase C-terminal" evidence="8">
    <location>
        <begin position="414"/>
        <end position="504"/>
    </location>
</feature>
<keyword evidence="5" id="KW-0274">FAD</keyword>
<dbReference type="SUPFAM" id="SSF51905">
    <property type="entry name" value="FAD/NAD(P)-binding domain"/>
    <property type="match status" value="1"/>
</dbReference>
<dbReference type="Pfam" id="PF16901">
    <property type="entry name" value="DAO_C"/>
    <property type="match status" value="1"/>
</dbReference>
<dbReference type="RefSeq" id="WP_341424963.1">
    <property type="nucleotide sequence ID" value="NZ_JBBUTG010000003.1"/>
</dbReference>
<evidence type="ECO:0000256" key="4">
    <source>
        <dbReference type="ARBA" id="ARBA00022798"/>
    </source>
</evidence>
<accession>A0ABU9BM87</accession>
<gene>
    <name evidence="9" type="ORF">AACH06_07165</name>
</gene>
<keyword evidence="4" id="KW-0319">Glycerol metabolism</keyword>
<dbReference type="GO" id="GO:0016491">
    <property type="term" value="F:oxidoreductase activity"/>
    <property type="evidence" value="ECO:0007669"/>
    <property type="project" value="UniProtKB-KW"/>
</dbReference>
<sequence length="548" mass="58986">MNRTENLAALHSGGTWDVLVVGGGIAGAGVALEAARAGARVALVEARDFAGGTSSRSSKLVHGGLRYLGQGRLGLTHESLRERDALLAQAAGLVRPLRFMLPVRRGARPGRPTLGVGLALYDALAGRRTRRWHDAAATQALAPGLQAQAMQGAWSYLDAQADDARLVMRVLHEARRHGARMVNHLSVERLRLSGPEARVNGVELLDPLGGERFGLAARCVVNATGVWADALRAGLGRAPLLRPLRGSHLLIPDWRLPLPQAVALFHPHDGRPVFALPWEGATLVGTTDLDHRDDLAREPGITRDELAYLLAALQHAFPALGLGEADVRSTWSGVRPVVASGQGVAPSSEPREHLVIDEQGLITVTGGKLTTFRATARQALRCVAHHVPGLAVENRRTAIFQPPSATTGTALGPLPAPLRERWLARFADDAARVLDLAGPSETETIGNTGIAWAELRWACRHEAVVHLDDLLLRRTRLGLLLRDGGLELVPRLRPLVQQELGWSIADWMREWTRYRALMARAYAVPPAAVAPADAAPADAEEAALKRPR</sequence>
<dbReference type="PANTHER" id="PTHR11985">
    <property type="entry name" value="GLYCEROL-3-PHOSPHATE DEHYDROGENASE"/>
    <property type="match status" value="1"/>
</dbReference>
<dbReference type="InterPro" id="IPR000447">
    <property type="entry name" value="G3P_DH_FAD-dep"/>
</dbReference>
<name>A0ABU9BM87_9BURK</name>
<dbReference type="InterPro" id="IPR038299">
    <property type="entry name" value="DAO_C_sf"/>
</dbReference>
<dbReference type="PRINTS" id="PR01001">
    <property type="entry name" value="FADG3PDH"/>
</dbReference>
<keyword evidence="10" id="KW-1185">Reference proteome</keyword>
<organism evidence="9 10">
    <name type="scientific">Ideonella lacteola</name>
    <dbReference type="NCBI Taxonomy" id="2984193"/>
    <lineage>
        <taxon>Bacteria</taxon>
        <taxon>Pseudomonadati</taxon>
        <taxon>Pseudomonadota</taxon>
        <taxon>Betaproteobacteria</taxon>
        <taxon>Burkholderiales</taxon>
        <taxon>Sphaerotilaceae</taxon>
        <taxon>Ideonella</taxon>
    </lineage>
</organism>
<protein>
    <submittedName>
        <fullName evidence="9">Glycerol-3-phosphate dehydrogenase/oxidase</fullName>
        <ecNumber evidence="9">1.-.-.-</ecNumber>
    </submittedName>
</protein>